<gene>
    <name evidence="1" type="ORF">GCM10023350_48190</name>
</gene>
<evidence type="ECO:0000313" key="1">
    <source>
        <dbReference type="EMBL" id="GAA4756918.1"/>
    </source>
</evidence>
<dbReference type="EMBL" id="BAABKN010000033">
    <property type="protein sequence ID" value="GAA4756918.1"/>
    <property type="molecule type" value="Genomic_DNA"/>
</dbReference>
<comment type="caution">
    <text evidence="1">The sequence shown here is derived from an EMBL/GenBank/DDBJ whole genome shotgun (WGS) entry which is preliminary data.</text>
</comment>
<protein>
    <submittedName>
        <fullName evidence="1">Uncharacterized protein</fullName>
    </submittedName>
</protein>
<organism evidence="1 2">
    <name type="scientific">Nocardioides endophyticus</name>
    <dbReference type="NCBI Taxonomy" id="1353775"/>
    <lineage>
        <taxon>Bacteria</taxon>
        <taxon>Bacillati</taxon>
        <taxon>Actinomycetota</taxon>
        <taxon>Actinomycetes</taxon>
        <taxon>Propionibacteriales</taxon>
        <taxon>Nocardioidaceae</taxon>
        <taxon>Nocardioides</taxon>
    </lineage>
</organism>
<keyword evidence="2" id="KW-1185">Reference proteome</keyword>
<name>A0ABP8ZHK7_9ACTN</name>
<proteinExistence type="predicted"/>
<accession>A0ABP8ZHK7</accession>
<sequence>MNTLIALAVPLAILVAYLATMPSSQAREAESRARRVSRCPALANLGDVQRRLDAELPDRQVDFVLARIAQHGIDARTLWAWLDRFGADPLVLALASGHGYAGVLRILRDQTSYDEHEARLLARLSTPELFEVAA</sequence>
<dbReference type="RefSeq" id="WP_345529660.1">
    <property type="nucleotide sequence ID" value="NZ_BAABKN010000033.1"/>
</dbReference>
<reference evidence="2" key="1">
    <citation type="journal article" date="2019" name="Int. J. Syst. Evol. Microbiol.">
        <title>The Global Catalogue of Microorganisms (GCM) 10K type strain sequencing project: providing services to taxonomists for standard genome sequencing and annotation.</title>
        <authorList>
            <consortium name="The Broad Institute Genomics Platform"/>
            <consortium name="The Broad Institute Genome Sequencing Center for Infectious Disease"/>
            <person name="Wu L."/>
            <person name="Ma J."/>
        </authorList>
    </citation>
    <scope>NUCLEOTIDE SEQUENCE [LARGE SCALE GENOMIC DNA]</scope>
    <source>
        <strain evidence="2">JCM 18532</strain>
    </source>
</reference>
<evidence type="ECO:0000313" key="2">
    <source>
        <dbReference type="Proteomes" id="UP001499882"/>
    </source>
</evidence>
<dbReference type="Proteomes" id="UP001499882">
    <property type="component" value="Unassembled WGS sequence"/>
</dbReference>